<evidence type="ECO:0000259" key="1">
    <source>
        <dbReference type="Pfam" id="PF04326"/>
    </source>
</evidence>
<dbReference type="Pfam" id="PF04326">
    <property type="entry name" value="SLFN_AlbA_2"/>
    <property type="match status" value="1"/>
</dbReference>
<keyword evidence="3" id="KW-1185">Reference proteome</keyword>
<gene>
    <name evidence="2" type="ORF">GIW47_26155</name>
</gene>
<comment type="caution">
    <text evidence="2">The sequence shown here is derived from an EMBL/GenBank/DDBJ whole genome shotgun (WGS) entry which is preliminary data.</text>
</comment>
<organism evidence="2 3">
    <name type="scientific">Pseudomonas lactis</name>
    <dbReference type="NCBI Taxonomy" id="1615674"/>
    <lineage>
        <taxon>Bacteria</taxon>
        <taxon>Pseudomonadati</taxon>
        <taxon>Pseudomonadota</taxon>
        <taxon>Gammaproteobacteria</taxon>
        <taxon>Pseudomonadales</taxon>
        <taxon>Pseudomonadaceae</taxon>
        <taxon>Pseudomonas</taxon>
    </lineage>
</organism>
<accession>A0ABS9FWF6</accession>
<dbReference type="EMBL" id="WKDU01000048">
    <property type="protein sequence ID" value="MCF5156089.1"/>
    <property type="molecule type" value="Genomic_DNA"/>
</dbReference>
<evidence type="ECO:0000313" key="3">
    <source>
        <dbReference type="Proteomes" id="UP000814074"/>
    </source>
</evidence>
<keyword evidence="2" id="KW-0067">ATP-binding</keyword>
<dbReference type="Proteomes" id="UP000814074">
    <property type="component" value="Unassembled WGS sequence"/>
</dbReference>
<evidence type="ECO:0000313" key="2">
    <source>
        <dbReference type="EMBL" id="MCF5156089.1"/>
    </source>
</evidence>
<proteinExistence type="predicted"/>
<reference evidence="2 3" key="1">
    <citation type="submission" date="2019-11" db="EMBL/GenBank/DDBJ databases">
        <title>Epiphytic Pseudomonas syringae from cherry orchards.</title>
        <authorList>
            <person name="Hulin M.T."/>
        </authorList>
    </citation>
    <scope>NUCLEOTIDE SEQUENCE [LARGE SCALE GENOMIC DNA]</scope>
    <source>
        <strain evidence="2 3">PA-6-3B</strain>
    </source>
</reference>
<dbReference type="GO" id="GO:0005524">
    <property type="term" value="F:ATP binding"/>
    <property type="evidence" value="ECO:0007669"/>
    <property type="project" value="UniProtKB-KW"/>
</dbReference>
<dbReference type="InterPro" id="IPR007421">
    <property type="entry name" value="Schlafen_AlbA_2_dom"/>
</dbReference>
<sequence length="164" mass="18346">MKGAKFPDQESRICELKEIKGNNPIGSIKSLVDQYAVAFMNVGVSQNRSIYWGVRDEDLSIISVSLSERECDELRRVVTEKLHKIAPAIAPTAYQIELHPVSDGMKIIDGLYLVEVRAPAVRRNLLFATGSQEVYVKTDAGKRRLSAVEIQCELLRRVGVEPSF</sequence>
<dbReference type="RefSeq" id="WP_120247843.1">
    <property type="nucleotide sequence ID" value="NZ_JAEHTJ010000001.1"/>
</dbReference>
<keyword evidence="2" id="KW-0547">Nucleotide-binding</keyword>
<name>A0ABS9FWF6_9PSED</name>
<feature type="domain" description="Schlafen AlbA-2" evidence="1">
    <location>
        <begin position="10"/>
        <end position="145"/>
    </location>
</feature>
<protein>
    <submittedName>
        <fullName evidence="2">ATP-binding protein</fullName>
    </submittedName>
</protein>